<dbReference type="PANTHER" id="PTHR30146:SF109">
    <property type="entry name" value="HTH-TYPE TRANSCRIPTIONAL REGULATOR GALS"/>
    <property type="match status" value="1"/>
</dbReference>
<dbReference type="InterPro" id="IPR028082">
    <property type="entry name" value="Peripla_BP_I"/>
</dbReference>
<dbReference type="CDD" id="cd01574">
    <property type="entry name" value="PBP1_LacI"/>
    <property type="match status" value="1"/>
</dbReference>
<keyword evidence="3" id="KW-0804">Transcription</keyword>
<keyword evidence="1" id="KW-0805">Transcription regulation</keyword>
<organism evidence="7 8">
    <name type="scientific">Myceligenerans indicum</name>
    <dbReference type="NCBI Taxonomy" id="2593663"/>
    <lineage>
        <taxon>Bacteria</taxon>
        <taxon>Bacillati</taxon>
        <taxon>Actinomycetota</taxon>
        <taxon>Actinomycetes</taxon>
        <taxon>Micrococcales</taxon>
        <taxon>Promicromonosporaceae</taxon>
        <taxon>Myceligenerans</taxon>
    </lineage>
</organism>
<dbReference type="PROSITE" id="PS50943">
    <property type="entry name" value="HTH_CROC1"/>
    <property type="match status" value="1"/>
</dbReference>
<dbReference type="SUPFAM" id="SSF53822">
    <property type="entry name" value="Periplasmic binding protein-like I"/>
    <property type="match status" value="1"/>
</dbReference>
<evidence type="ECO:0000259" key="6">
    <source>
        <dbReference type="PROSITE" id="PS50943"/>
    </source>
</evidence>
<dbReference type="PROSITE" id="PS00356">
    <property type="entry name" value="HTH_LACI_1"/>
    <property type="match status" value="1"/>
</dbReference>
<protein>
    <submittedName>
        <fullName evidence="7">LacI family transcriptional regulator</fullName>
    </submittedName>
</protein>
<dbReference type="InterPro" id="IPR001387">
    <property type="entry name" value="Cro/C1-type_HTH"/>
</dbReference>
<dbReference type="InterPro" id="IPR000843">
    <property type="entry name" value="HTH_LacI"/>
</dbReference>
<feature type="domain" description="HTH cro/C1-type" evidence="6">
    <location>
        <begin position="19"/>
        <end position="62"/>
    </location>
</feature>
<evidence type="ECO:0000313" key="7">
    <source>
        <dbReference type="EMBL" id="MBL0885211.1"/>
    </source>
</evidence>
<accession>A0ABS1LG47</accession>
<evidence type="ECO:0000313" key="8">
    <source>
        <dbReference type="Proteomes" id="UP000675409"/>
    </source>
</evidence>
<keyword evidence="2" id="KW-0238">DNA-binding</keyword>
<reference evidence="7 8" key="1">
    <citation type="journal article" date="2021" name="Arch. Microbiol.">
        <title>Myceligenerans indicum sp. nov., an actinobacterium isolated from mangrove sediment of Sundarbans, India.</title>
        <authorList>
            <person name="Asha K."/>
            <person name="Bhadury P."/>
        </authorList>
    </citation>
    <scope>NUCLEOTIDE SEQUENCE [LARGE SCALE GENOMIC DNA]</scope>
    <source>
        <strain evidence="7 8">I2</strain>
    </source>
</reference>
<dbReference type="RefSeq" id="WP_201845049.1">
    <property type="nucleotide sequence ID" value="NZ_JABBYC010000002.1"/>
</dbReference>
<name>A0ABS1LG47_9MICO</name>
<dbReference type="EMBL" id="JABBYC010000002">
    <property type="protein sequence ID" value="MBL0885211.1"/>
    <property type="molecule type" value="Genomic_DNA"/>
</dbReference>
<feature type="domain" description="HTH lacI-type" evidence="5">
    <location>
        <begin position="18"/>
        <end position="72"/>
    </location>
</feature>
<feature type="compositionally biased region" description="Basic and acidic residues" evidence="4">
    <location>
        <begin position="334"/>
        <end position="350"/>
    </location>
</feature>
<dbReference type="Proteomes" id="UP000675409">
    <property type="component" value="Unassembled WGS sequence"/>
</dbReference>
<dbReference type="Gene3D" id="3.40.50.2300">
    <property type="match status" value="2"/>
</dbReference>
<dbReference type="CDD" id="cd01392">
    <property type="entry name" value="HTH_LacI"/>
    <property type="match status" value="1"/>
</dbReference>
<evidence type="ECO:0000256" key="3">
    <source>
        <dbReference type="ARBA" id="ARBA00023163"/>
    </source>
</evidence>
<feature type="region of interest" description="Disordered" evidence="4">
    <location>
        <begin position="323"/>
        <end position="350"/>
    </location>
</feature>
<dbReference type="PANTHER" id="PTHR30146">
    <property type="entry name" value="LACI-RELATED TRANSCRIPTIONAL REPRESSOR"/>
    <property type="match status" value="1"/>
</dbReference>
<gene>
    <name evidence="7" type="ORF">HGK34_02755</name>
</gene>
<proteinExistence type="predicted"/>
<evidence type="ECO:0000259" key="5">
    <source>
        <dbReference type="PROSITE" id="PS50932"/>
    </source>
</evidence>
<dbReference type="PROSITE" id="PS50932">
    <property type="entry name" value="HTH_LACI_2"/>
    <property type="match status" value="1"/>
</dbReference>
<evidence type="ECO:0000256" key="4">
    <source>
        <dbReference type="SAM" id="MobiDB-lite"/>
    </source>
</evidence>
<dbReference type="InterPro" id="IPR010982">
    <property type="entry name" value="Lambda_DNA-bd_dom_sf"/>
</dbReference>
<evidence type="ECO:0000256" key="1">
    <source>
        <dbReference type="ARBA" id="ARBA00023015"/>
    </source>
</evidence>
<evidence type="ECO:0000256" key="2">
    <source>
        <dbReference type="ARBA" id="ARBA00023125"/>
    </source>
</evidence>
<dbReference type="Pfam" id="PF00356">
    <property type="entry name" value="LacI"/>
    <property type="match status" value="1"/>
</dbReference>
<dbReference type="SMART" id="SM00354">
    <property type="entry name" value="HTH_LACI"/>
    <property type="match status" value="1"/>
</dbReference>
<sequence>MASPTTVDVSPRDDGKPATIYDVAKAAGVSHQTVARYLRGYQGIRPATRERVVAALEELDYRPNLTARSLTTGRSHRIGALTHEIDKHGPSNIAQGAAAAARRAGYVLDIFTLDMGDPGSIRDTLDLLRQHDLAGILALTSTDEMSAAIEAARFTVPVYLGGEPDDTATEHSELTGVGFPALVDHLAELGHSSFLHVAGPATWPAARNRTQAYQEALAARGLHSAGIVAGDWTARSGHDAVAALGPHLDASAIVAANDQMALGAMLALRRQGLDVPRDISVTGVDDIPDAAYFAPPLTTLRIDFAAQGRDIVGALLAQIDGRQPERSVTPHSELVVRESTGRARADTPRP</sequence>
<dbReference type="Gene3D" id="1.10.260.40">
    <property type="entry name" value="lambda repressor-like DNA-binding domains"/>
    <property type="match status" value="1"/>
</dbReference>
<dbReference type="InterPro" id="IPR046335">
    <property type="entry name" value="LacI/GalR-like_sensor"/>
</dbReference>
<dbReference type="SUPFAM" id="SSF47413">
    <property type="entry name" value="lambda repressor-like DNA-binding domains"/>
    <property type="match status" value="1"/>
</dbReference>
<comment type="caution">
    <text evidence="7">The sequence shown here is derived from an EMBL/GenBank/DDBJ whole genome shotgun (WGS) entry which is preliminary data.</text>
</comment>
<keyword evidence="8" id="KW-1185">Reference proteome</keyword>
<dbReference type="Pfam" id="PF13377">
    <property type="entry name" value="Peripla_BP_3"/>
    <property type="match status" value="1"/>
</dbReference>